<dbReference type="VEuPathDB" id="FungiDB:yc1106_08318"/>
<reference evidence="2" key="1">
    <citation type="submission" date="2021-12" db="EMBL/GenBank/DDBJ databases">
        <title>Curvularia clavata genome.</title>
        <authorList>
            <person name="Cao Y."/>
        </authorList>
    </citation>
    <scope>NUCLEOTIDE SEQUENCE</scope>
    <source>
        <strain evidence="2">Yc1106</strain>
    </source>
</reference>
<gene>
    <name evidence="2" type="ORF">yc1106_08318</name>
</gene>
<protein>
    <submittedName>
        <fullName evidence="2">Uncharacterized protein</fullName>
    </submittedName>
</protein>
<keyword evidence="3" id="KW-1185">Reference proteome</keyword>
<dbReference type="EMBL" id="CP089279">
    <property type="protein sequence ID" value="USP81044.1"/>
    <property type="molecule type" value="Genomic_DNA"/>
</dbReference>
<dbReference type="Proteomes" id="UP001056012">
    <property type="component" value="Chromosome 6"/>
</dbReference>
<feature type="chain" id="PRO_5040410825" evidence="1">
    <location>
        <begin position="18"/>
        <end position="271"/>
    </location>
</feature>
<organism evidence="2 3">
    <name type="scientific">Curvularia clavata</name>
    <dbReference type="NCBI Taxonomy" id="95742"/>
    <lineage>
        <taxon>Eukaryota</taxon>
        <taxon>Fungi</taxon>
        <taxon>Dikarya</taxon>
        <taxon>Ascomycota</taxon>
        <taxon>Pezizomycotina</taxon>
        <taxon>Dothideomycetes</taxon>
        <taxon>Pleosporomycetidae</taxon>
        <taxon>Pleosporales</taxon>
        <taxon>Pleosporineae</taxon>
        <taxon>Pleosporaceae</taxon>
        <taxon>Curvularia</taxon>
    </lineage>
</organism>
<evidence type="ECO:0000313" key="3">
    <source>
        <dbReference type="Proteomes" id="UP001056012"/>
    </source>
</evidence>
<evidence type="ECO:0000313" key="2">
    <source>
        <dbReference type="EMBL" id="USP81044.1"/>
    </source>
</evidence>
<accession>A0A9Q8ZE72</accession>
<feature type="signal peptide" evidence="1">
    <location>
        <begin position="1"/>
        <end position="17"/>
    </location>
</feature>
<proteinExistence type="predicted"/>
<evidence type="ECO:0000256" key="1">
    <source>
        <dbReference type="SAM" id="SignalP"/>
    </source>
</evidence>
<dbReference type="AlphaFoldDB" id="A0A9Q8ZE72"/>
<name>A0A9Q8ZE72_CURCL</name>
<keyword evidence="1" id="KW-0732">Signal</keyword>
<dbReference type="OrthoDB" id="1733656at2759"/>
<sequence>MRVSSGLLLALPALAAAEEQQIPILDKVKGFFNKASAAVSSTISASMPSAPLDTATSEAAAKVADVIQYPLTLENWKEVLTVDPTASPPTTQDWLVFSTGGNNTCFGMCGNVTKAWNASLPFIAAMPNAPKFAYLDCETEGVLCNSWSVHAPALYYFQIPKPLPDQSAPIPVARYQTLNRTTTTTETIKKLIIDNDISKVEPYWGHFHPFNGTMQQYNLAVPYGYVTYGFSKMPSWMPMILISFLSRSFMSKRMAGPTPAEARAAAARRTQ</sequence>